<dbReference type="PANTHER" id="PTHR37017:SF11">
    <property type="entry name" value="ESTERASE_LIPASE_THIOESTERASE DOMAIN-CONTAINING PROTEIN"/>
    <property type="match status" value="1"/>
</dbReference>
<dbReference type="InterPro" id="IPR052897">
    <property type="entry name" value="Sec-Metab_Biosynth_Hydrolase"/>
</dbReference>
<protein>
    <submittedName>
        <fullName evidence="2">Alpha/beta fold hydrolase</fullName>
    </submittedName>
</protein>
<accession>A0ABT4HL81</accession>
<organism evidence="2 3">
    <name type="scientific">Mycolicibacterium iranicum</name>
    <name type="common">Mycobacterium iranicum</name>
    <dbReference type="NCBI Taxonomy" id="912594"/>
    <lineage>
        <taxon>Bacteria</taxon>
        <taxon>Bacillati</taxon>
        <taxon>Actinomycetota</taxon>
        <taxon>Actinomycetes</taxon>
        <taxon>Mycobacteriales</taxon>
        <taxon>Mycobacteriaceae</taxon>
        <taxon>Mycolicibacterium</taxon>
    </lineage>
</organism>
<keyword evidence="2" id="KW-0378">Hydrolase</keyword>
<dbReference type="PANTHER" id="PTHR37017">
    <property type="entry name" value="AB HYDROLASE-1 DOMAIN-CONTAINING PROTEIN-RELATED"/>
    <property type="match status" value="1"/>
</dbReference>
<dbReference type="EMBL" id="JAPQYE010000013">
    <property type="protein sequence ID" value="MCZ0730971.1"/>
    <property type="molecule type" value="Genomic_DNA"/>
</dbReference>
<dbReference type="SUPFAM" id="SSF53474">
    <property type="entry name" value="alpha/beta-Hydrolases"/>
    <property type="match status" value="1"/>
</dbReference>
<comment type="caution">
    <text evidence="2">The sequence shown here is derived from an EMBL/GenBank/DDBJ whole genome shotgun (WGS) entry which is preliminary data.</text>
</comment>
<gene>
    <name evidence="2" type="ORF">OY187_23240</name>
</gene>
<reference evidence="2" key="1">
    <citation type="submission" date="2022-12" db="EMBL/GenBank/DDBJ databases">
        <title>Whole genome sequence of Mycolicibacterium iranicum strain SBH312.</title>
        <authorList>
            <person name="Jani J."/>
            <person name="Arifin Mustapha Z."/>
            <person name="Ahmed K."/>
            <person name="Kai Ling C."/>
        </authorList>
    </citation>
    <scope>NUCLEOTIDE SEQUENCE</scope>
    <source>
        <strain evidence="2">SBH312</strain>
    </source>
</reference>
<dbReference type="GO" id="GO:0016787">
    <property type="term" value="F:hydrolase activity"/>
    <property type="evidence" value="ECO:0007669"/>
    <property type="project" value="UniProtKB-KW"/>
</dbReference>
<evidence type="ECO:0000313" key="3">
    <source>
        <dbReference type="Proteomes" id="UP001084650"/>
    </source>
</evidence>
<keyword evidence="3" id="KW-1185">Reference proteome</keyword>
<dbReference type="Proteomes" id="UP001084650">
    <property type="component" value="Unassembled WGS sequence"/>
</dbReference>
<evidence type="ECO:0000259" key="1">
    <source>
        <dbReference type="Pfam" id="PF12697"/>
    </source>
</evidence>
<proteinExistence type="predicted"/>
<evidence type="ECO:0000313" key="2">
    <source>
        <dbReference type="EMBL" id="MCZ0730971.1"/>
    </source>
</evidence>
<feature type="domain" description="AB hydrolase-1" evidence="1">
    <location>
        <begin position="5"/>
        <end position="221"/>
    </location>
</feature>
<dbReference type="Gene3D" id="3.40.50.1820">
    <property type="entry name" value="alpha/beta hydrolase"/>
    <property type="match status" value="1"/>
</dbReference>
<dbReference type="Pfam" id="PF12697">
    <property type="entry name" value="Abhydrolase_6"/>
    <property type="match status" value="1"/>
</dbReference>
<name>A0ABT4HL81_MYCIR</name>
<dbReference type="InterPro" id="IPR029058">
    <property type="entry name" value="AB_hydrolase_fold"/>
</dbReference>
<dbReference type="InterPro" id="IPR000073">
    <property type="entry name" value="AB_hydrolase_1"/>
</dbReference>
<sequence>MVAHLLIPGAGGSAWYWHRVVPLLEQAGLAVIAVDLPADDPEADLLTYADVASVAAMDADGPLTIVAQSLGAMTAPIVAERLPTASLILLNPMVPAPGEAPGNWWVNTGQKEAQMDYFREIGIGRDEFDAVEDFFHDVPAEVRDTALSRSEPEQSDGPFIEPWPLPDWPAVPTRVLAGSEDRLFPLEFQRRVVRDRLGLEVEVVPGGHLAALSHPEAIAAALLD</sequence>